<keyword evidence="10" id="KW-1185">Reference proteome</keyword>
<proteinExistence type="predicted"/>
<evidence type="ECO:0000256" key="4">
    <source>
        <dbReference type="ARBA" id="ARBA00022737"/>
    </source>
</evidence>
<dbReference type="InterPro" id="IPR003741">
    <property type="entry name" value="LUD_dom"/>
</dbReference>
<dbReference type="InterPro" id="IPR037171">
    <property type="entry name" value="NagB/RpiA_transferase-like"/>
</dbReference>
<accession>A0A562RDU2</accession>
<dbReference type="PROSITE" id="PS00198">
    <property type="entry name" value="4FE4S_FER_1"/>
    <property type="match status" value="2"/>
</dbReference>
<dbReference type="InterPro" id="IPR024185">
    <property type="entry name" value="FTHF_cligase-like_sf"/>
</dbReference>
<evidence type="ECO:0000256" key="2">
    <source>
        <dbReference type="ARBA" id="ARBA00022485"/>
    </source>
</evidence>
<dbReference type="InterPro" id="IPR017896">
    <property type="entry name" value="4Fe4S_Fe-S-bd"/>
</dbReference>
<keyword evidence="3" id="KW-0479">Metal-binding</keyword>
<dbReference type="GO" id="GO:0006089">
    <property type="term" value="P:lactate metabolic process"/>
    <property type="evidence" value="ECO:0007669"/>
    <property type="project" value="InterPro"/>
</dbReference>
<dbReference type="NCBIfam" id="NF045670">
    <property type="entry name" value="quin_L_LdhH"/>
    <property type="match status" value="1"/>
</dbReference>
<keyword evidence="2" id="KW-0004">4Fe-4S</keyword>
<reference evidence="9 10" key="1">
    <citation type="submission" date="2019-07" db="EMBL/GenBank/DDBJ databases">
        <title>Genome sequencing of 100 strains of the haloalkaliphilic chemolithoautotrophic sulfur-oxidizing bacterium Thioalkalivibrio.</title>
        <authorList>
            <person name="Muyzer G."/>
        </authorList>
    </citation>
    <scope>NUCLEOTIDE SEQUENCE [LARGE SCALE GENOMIC DNA]</scope>
    <source>
        <strain evidence="9 10">ASO4-4</strain>
    </source>
</reference>
<keyword evidence="5" id="KW-0249">Electron transport</keyword>
<dbReference type="Gene3D" id="3.40.50.10420">
    <property type="entry name" value="NagB/RpiA/CoA transferase-like"/>
    <property type="match status" value="1"/>
</dbReference>
<evidence type="ECO:0000256" key="6">
    <source>
        <dbReference type="ARBA" id="ARBA00023004"/>
    </source>
</evidence>
<dbReference type="InterPro" id="IPR009051">
    <property type="entry name" value="Helical_ferredxn"/>
</dbReference>
<evidence type="ECO:0000313" key="9">
    <source>
        <dbReference type="EMBL" id="TWI67221.1"/>
    </source>
</evidence>
<dbReference type="Pfam" id="PF02589">
    <property type="entry name" value="LUD_dom"/>
    <property type="match status" value="1"/>
</dbReference>
<keyword evidence="1" id="KW-0813">Transport</keyword>
<dbReference type="GO" id="GO:0046872">
    <property type="term" value="F:metal ion binding"/>
    <property type="evidence" value="ECO:0007669"/>
    <property type="project" value="UniProtKB-KW"/>
</dbReference>
<dbReference type="InterPro" id="IPR004017">
    <property type="entry name" value="Cys_rich_dom"/>
</dbReference>
<dbReference type="EMBL" id="VLLC01000026">
    <property type="protein sequence ID" value="TWI67221.1"/>
    <property type="molecule type" value="Genomic_DNA"/>
</dbReference>
<dbReference type="InterPro" id="IPR017900">
    <property type="entry name" value="4Fe4S_Fe_S_CS"/>
</dbReference>
<evidence type="ECO:0000313" key="10">
    <source>
        <dbReference type="Proteomes" id="UP000318307"/>
    </source>
</evidence>
<evidence type="ECO:0000256" key="7">
    <source>
        <dbReference type="ARBA" id="ARBA00023014"/>
    </source>
</evidence>
<dbReference type="PANTHER" id="PTHR47153:SF2">
    <property type="entry name" value="LACTATE UTILIZATION PROTEIN B"/>
    <property type="match status" value="1"/>
</dbReference>
<evidence type="ECO:0000256" key="3">
    <source>
        <dbReference type="ARBA" id="ARBA00022723"/>
    </source>
</evidence>
<keyword evidence="7" id="KW-0411">Iron-sulfur</keyword>
<dbReference type="RefSeq" id="WP_222427641.1">
    <property type="nucleotide sequence ID" value="NZ_VLLC01000026.1"/>
</dbReference>
<dbReference type="PROSITE" id="PS51379">
    <property type="entry name" value="4FE4S_FER_2"/>
    <property type="match status" value="1"/>
</dbReference>
<dbReference type="Pfam" id="PF02754">
    <property type="entry name" value="CCG"/>
    <property type="match status" value="2"/>
</dbReference>
<dbReference type="SUPFAM" id="SSF100950">
    <property type="entry name" value="NagB/RpiA/CoA transferase-like"/>
    <property type="match status" value="1"/>
</dbReference>
<dbReference type="Pfam" id="PF13183">
    <property type="entry name" value="Fer4_8"/>
    <property type="match status" value="1"/>
</dbReference>
<dbReference type="InterPro" id="IPR004452">
    <property type="entry name" value="LutB/LldF"/>
</dbReference>
<evidence type="ECO:0000256" key="5">
    <source>
        <dbReference type="ARBA" id="ARBA00022982"/>
    </source>
</evidence>
<dbReference type="InterPro" id="IPR054704">
    <property type="entry name" value="Quin_L_LdhH-like"/>
</dbReference>
<dbReference type="GO" id="GO:0051539">
    <property type="term" value="F:4 iron, 4 sulfur cluster binding"/>
    <property type="evidence" value="ECO:0007669"/>
    <property type="project" value="UniProtKB-KW"/>
</dbReference>
<gene>
    <name evidence="9" type="ORF">LZ24_02753</name>
</gene>
<feature type="domain" description="4Fe-4S ferredoxin-type" evidence="8">
    <location>
        <begin position="305"/>
        <end position="336"/>
    </location>
</feature>
<dbReference type="Proteomes" id="UP000318307">
    <property type="component" value="Unassembled WGS sequence"/>
</dbReference>
<dbReference type="GO" id="GO:0016491">
    <property type="term" value="F:oxidoreductase activity"/>
    <property type="evidence" value="ECO:0007669"/>
    <property type="project" value="UniProtKB-ARBA"/>
</dbReference>
<evidence type="ECO:0000259" key="8">
    <source>
        <dbReference type="PROSITE" id="PS51379"/>
    </source>
</evidence>
<protein>
    <submittedName>
        <fullName evidence="9">Iron-sulfur cluster protein</fullName>
    </submittedName>
</protein>
<dbReference type="Gene3D" id="1.10.1060.10">
    <property type="entry name" value="Alpha-helical ferredoxin"/>
    <property type="match status" value="1"/>
</dbReference>
<keyword evidence="6" id="KW-0408">Iron</keyword>
<keyword evidence="4" id="KW-0677">Repeat</keyword>
<sequence>MIKTPQNMKDYTDQIRATLKEKFLQTTLNNFATSYKASRAKAFSGMDLEALREEIACAKDAALPRLEELLEEFTRHAEADGVKVHFAKTAQEANAIIAAIAKENNVKTIVKSKSMTAEETFLNDHLEKQGLKVTETDLGEWIIQLRHEGPSHMVMPAIHLSRYQVGDLFTGVSGEEQDPENIDKLVKVARKQLRPRFIEADMGISGANFAMADSGAIGIVTNEGNARLTTTLPRVHVTLAGVDKLIPDIKTALTALKGLTRNATGQGITSYVTWIKGQPPCGASEKEVQTRHIVFLDNGRLALAKDPVFSEVLRCIRCGACANVCPIYRILGGHTYGHVYIGAIGLILTFFYHGRDNARAIVKNCLNCQSCKVVCPAKIDLPYLIKKVYREVMDEDGKRPLRNRLLARVMGNRKLFHTLLKNAWMAQAPIADGPKIRHLPTIFGRKHDFRTIPVLAKHPLRDQWSSFKPVVRNPKLKVALFAGCAQDFIYPQQAKDAVTLLASYGVDVDLPMDQTCCGLPLLMMAENETAKEVAEQNLKALDTDRYDYILTLCASCGSHIKENYPKLLQKENAVPEGVKKLEEKIIDFSSFMVNVLKVTADDFRVSGKKVAYHAPCHLCRGLDVVEEPRELMRVAGLDYVPAADEDVCCGFSGSYSVDFPEVSEQLLRRKVANMEATGADIVVTDCPGCVMQISGGMDKHASRMRVCHMAEILREMRKKE</sequence>
<dbReference type="SUPFAM" id="SSF54862">
    <property type="entry name" value="4Fe-4S ferredoxins"/>
    <property type="match status" value="1"/>
</dbReference>
<comment type="caution">
    <text evidence="9">The sequence shown here is derived from an EMBL/GenBank/DDBJ whole genome shotgun (WGS) entry which is preliminary data.</text>
</comment>
<evidence type="ECO:0000256" key="1">
    <source>
        <dbReference type="ARBA" id="ARBA00022448"/>
    </source>
</evidence>
<name>A0A562RDU2_9BACT</name>
<organism evidence="9 10">
    <name type="scientific">Desulfobotulus alkaliphilus</name>
    <dbReference type="NCBI Taxonomy" id="622671"/>
    <lineage>
        <taxon>Bacteria</taxon>
        <taxon>Pseudomonadati</taxon>
        <taxon>Thermodesulfobacteriota</taxon>
        <taxon>Desulfobacteria</taxon>
        <taxon>Desulfobacterales</taxon>
        <taxon>Desulfobacteraceae</taxon>
        <taxon>Desulfobotulus</taxon>
    </lineage>
</organism>
<dbReference type="PANTHER" id="PTHR47153">
    <property type="entry name" value="LACTATE UTILIZATION PROTEIN B"/>
    <property type="match status" value="1"/>
</dbReference>
<dbReference type="AlphaFoldDB" id="A0A562RDU2"/>